<feature type="compositionally biased region" description="Basic and acidic residues" evidence="26">
    <location>
        <begin position="1038"/>
        <end position="1052"/>
    </location>
</feature>
<keyword evidence="18 23" id="KW-0175">Coiled coil</keyword>
<evidence type="ECO:0000313" key="32">
    <source>
        <dbReference type="EMBL" id="CAL1536686.1"/>
    </source>
</evidence>
<evidence type="ECO:0000256" key="6">
    <source>
        <dbReference type="ARBA" id="ARBA00022475"/>
    </source>
</evidence>
<evidence type="ECO:0000256" key="21">
    <source>
        <dbReference type="ARBA" id="ARBA00047899"/>
    </source>
</evidence>
<feature type="domain" description="PH" evidence="27">
    <location>
        <begin position="1144"/>
        <end position="1345"/>
    </location>
</feature>
<evidence type="ECO:0000256" key="18">
    <source>
        <dbReference type="ARBA" id="ARBA00023054"/>
    </source>
</evidence>
<evidence type="ECO:0000256" key="1">
    <source>
        <dbReference type="ARBA" id="ARBA00001946"/>
    </source>
</evidence>
<dbReference type="InterPro" id="IPR057529">
    <property type="entry name" value="MRCK/ROCK_PH"/>
</dbReference>
<dbReference type="GO" id="GO:0005737">
    <property type="term" value="C:cytoplasm"/>
    <property type="evidence" value="ECO:0007669"/>
    <property type="project" value="TreeGrafter"/>
</dbReference>
<dbReference type="GO" id="GO:0005524">
    <property type="term" value="F:ATP binding"/>
    <property type="evidence" value="ECO:0007669"/>
    <property type="project" value="UniProtKB-UniRule"/>
</dbReference>
<dbReference type="InterPro" id="IPR011993">
    <property type="entry name" value="PH-like_dom_sf"/>
</dbReference>
<evidence type="ECO:0000256" key="20">
    <source>
        <dbReference type="ARBA" id="ARBA00023212"/>
    </source>
</evidence>
<keyword evidence="20" id="KW-0206">Cytoskeleton</keyword>
<dbReference type="SUPFAM" id="SSF57889">
    <property type="entry name" value="Cysteine-rich domain"/>
    <property type="match status" value="1"/>
</dbReference>
<dbReference type="PROSITE" id="PS50081">
    <property type="entry name" value="ZF_DAG_PE_2"/>
    <property type="match status" value="1"/>
</dbReference>
<evidence type="ECO:0000256" key="22">
    <source>
        <dbReference type="ARBA" id="ARBA00048679"/>
    </source>
</evidence>
<evidence type="ECO:0000256" key="23">
    <source>
        <dbReference type="PROSITE-ProRule" id="PRU01206"/>
    </source>
</evidence>
<keyword evidence="33" id="KW-1185">Reference proteome</keyword>
<evidence type="ECO:0000259" key="27">
    <source>
        <dbReference type="PROSITE" id="PS50003"/>
    </source>
</evidence>
<dbReference type="CDD" id="cd22250">
    <property type="entry name" value="ROCK_SBD"/>
    <property type="match status" value="1"/>
</dbReference>
<dbReference type="SMART" id="SM00220">
    <property type="entry name" value="S_TKc"/>
    <property type="match status" value="1"/>
</dbReference>
<keyword evidence="7" id="KW-0963">Cytoplasm</keyword>
<keyword evidence="16 24" id="KW-0067">ATP-binding</keyword>
<dbReference type="GO" id="GO:0000281">
    <property type="term" value="P:mitotic cytokinesis"/>
    <property type="evidence" value="ECO:0007669"/>
    <property type="project" value="TreeGrafter"/>
</dbReference>
<dbReference type="SMART" id="SM00233">
    <property type="entry name" value="PH"/>
    <property type="match status" value="1"/>
</dbReference>
<comment type="cofactor">
    <cofactor evidence="1">
        <name>Mg(2+)</name>
        <dbReference type="ChEBI" id="CHEBI:18420"/>
    </cofactor>
</comment>
<dbReference type="InterPro" id="IPR002219">
    <property type="entry name" value="PKC_DAG/PE"/>
</dbReference>
<dbReference type="Gene3D" id="1.20.5.340">
    <property type="match status" value="1"/>
</dbReference>
<dbReference type="EC" id="2.7.11.1" evidence="5"/>
<feature type="compositionally biased region" description="Polar residues" evidence="26">
    <location>
        <begin position="1354"/>
        <end position="1369"/>
    </location>
</feature>
<dbReference type="InterPro" id="IPR050839">
    <property type="entry name" value="Rho-assoc_Ser/Thr_Kinase"/>
</dbReference>
<dbReference type="PROSITE" id="PS50011">
    <property type="entry name" value="PROTEIN_KINASE_DOM"/>
    <property type="match status" value="1"/>
</dbReference>
<evidence type="ECO:0000256" key="3">
    <source>
        <dbReference type="ARBA" id="ARBA00004245"/>
    </source>
</evidence>
<dbReference type="Gene3D" id="3.30.60.20">
    <property type="match status" value="1"/>
</dbReference>
<dbReference type="GO" id="GO:0030866">
    <property type="term" value="P:cortical actin cytoskeleton organization"/>
    <property type="evidence" value="ECO:0007669"/>
    <property type="project" value="TreeGrafter"/>
</dbReference>
<evidence type="ECO:0000256" key="12">
    <source>
        <dbReference type="ARBA" id="ARBA00022741"/>
    </source>
</evidence>
<dbReference type="PROSITE" id="PS00108">
    <property type="entry name" value="PROTEIN_KINASE_ST"/>
    <property type="match status" value="1"/>
</dbReference>
<evidence type="ECO:0000256" key="10">
    <source>
        <dbReference type="ARBA" id="ARBA00022679"/>
    </source>
</evidence>
<evidence type="ECO:0000313" key="33">
    <source>
        <dbReference type="Proteomes" id="UP001497497"/>
    </source>
</evidence>
<dbReference type="GO" id="GO:0048598">
    <property type="term" value="P:embryonic morphogenesis"/>
    <property type="evidence" value="ECO:0007669"/>
    <property type="project" value="TreeGrafter"/>
</dbReference>
<keyword evidence="8" id="KW-0723">Serine/threonine-protein kinase</keyword>
<dbReference type="SUPFAM" id="SSF103652">
    <property type="entry name" value="G protein-binding domain"/>
    <property type="match status" value="1"/>
</dbReference>
<dbReference type="InterPro" id="IPR011009">
    <property type="entry name" value="Kinase-like_dom_sf"/>
</dbReference>
<keyword evidence="15" id="KW-0862">Zinc</keyword>
<dbReference type="Proteomes" id="UP001497497">
    <property type="component" value="Unassembled WGS sequence"/>
</dbReference>
<dbReference type="SUPFAM" id="SSF56112">
    <property type="entry name" value="Protein kinase-like (PK-like)"/>
    <property type="match status" value="1"/>
</dbReference>
<dbReference type="Gene3D" id="3.30.200.20">
    <property type="entry name" value="Phosphorylase Kinase, domain 1"/>
    <property type="match status" value="1"/>
</dbReference>
<sequence length="1391" mass="160983">MVMSDADYCRRLAILEERFYNPNSAINADGLMDGITALVADLDFPAIKRMKNVEHFLERYGDCVELIKNHRMKATDFDVVKVIGRGAFGEVQLVRHKTTRAVFAMKLLSKYEMIKRSDSAYYWEEREIMANANSEWIVQLHFAFQNNKYLYMVMDYMPGGDLVNLMSNYDVPEKWAKFYCAEVVLALDAIHSMGFVHRDVKPDNMLLDANGHLKLTDFGTCMRMDKDGLVHSDTAVGTPDYISPEVLKSQGGEGCYGRECDWWSVGVFLYEMLVGDTPFYADSLVGTYGKIMDHKRSLNFPSDVEMSDKAKSLICAFLTDRTERLGRKGVDEIKNHPFFKNDTWTWENIRQTVPPVVPELSSDVDTSNFDEIEKDETPEETFQPPKAFAGNHLPFIGFTYSKGWRHLSKWNGTQIYIESTNLIINRHTHRKIKNSDFLAPIANSHTQKAFLVIFYDSNIVFILKLRQTLEEIENLTQEESSIKREFREMEKEIALIKHDLKETQRRLETETDNKKKVELQLKDKIKELEAETNLRVQMSSNSANSSERVNFLERSISDLNEKLRTESEASNKLKKQYTELQQRNAAMEQNFNELNGKYYEVHALRQTLQNELFSLQTTLDAERNNRSQDQQRSQELSEQIQIMQNEKLMSQDRERNFNQNKQEMQQKIYELEKKVASVELDRENFKRKWEAEQQAHKETQAKFNADRNILNSKGQGNPEAVKEIQAKLEQEKAQRQHVETKLLDAEKKNSEISVDMTQLRQKVQALQTELRMESDKCKNLALQAEQESQRRNLMLGDLKNQTQDLQRVKTKEKQLAKEIQDLKEEKKNLDDEIKKLKDEGSQNDSVIKDLQEQLEAETYFSSLYKTQVKELKEEIDEKKKQIQDLTSDVQNMRLEKDSIGAQLQLALAKADSEQLARQIAEEQLSDVEKEKTMLELEIKELMSRQKNDSNKKESQILSLEDSKINLSNEVERLQREKDSLNNKIKALNEDILKSKNTEVDKLRKSLEEEKLKKTQAVNKLAEVLNRKDFNPTKGGKSKAAEAELKRKEKENRKLQQELTMEREKYNKMVEKMQRDVLEAQQSVYEESQARQRLQMEIDAKDSEMEQLRQKLAFNNSDTVSVNSGNIGNMDDSINISEDSGVTSDSHMEGWLAVPNRNNIKKYGWRKQYVVVSSKKVLFFNSESDKQNTDPIMVLDIDKVFHVRPVTQGDVYRADAKDIPRIFQILYASEGENRKPNEATQEIAASVLVGAIIYKGHDFIPINYRTPTSCDSCHKPVWHVIHPPPALECKHCHVKVHRDHYDKNEEFIAYCKVNFDSSIQAKEMLLLAESTEKQKNWVQHLSRKVVKKGIVSTGNLTTNRGTKQYSSFGPQQRGHPQAGKSATLPPPNARNS</sequence>
<dbReference type="InterPro" id="IPR008271">
    <property type="entry name" value="Ser/Thr_kinase_AS"/>
</dbReference>
<feature type="domain" description="RhoBD" evidence="31">
    <location>
        <begin position="967"/>
        <end position="1029"/>
    </location>
</feature>
<dbReference type="Gene3D" id="1.20.5.730">
    <property type="entry name" value="Single helix bin"/>
    <property type="match status" value="1"/>
</dbReference>
<evidence type="ECO:0000256" key="13">
    <source>
        <dbReference type="ARBA" id="ARBA00022771"/>
    </source>
</evidence>
<evidence type="ECO:0000256" key="15">
    <source>
        <dbReference type="ARBA" id="ARBA00022833"/>
    </source>
</evidence>
<dbReference type="Pfam" id="PF00433">
    <property type="entry name" value="Pkinase_C"/>
    <property type="match status" value="1"/>
</dbReference>
<feature type="coiled-coil region" evidence="25">
    <location>
        <begin position="465"/>
        <end position="688"/>
    </location>
</feature>
<dbReference type="GO" id="GO:0031267">
    <property type="term" value="F:small GTPase binding"/>
    <property type="evidence" value="ECO:0007669"/>
    <property type="project" value="InterPro"/>
</dbReference>
<dbReference type="GO" id="GO:0008270">
    <property type="term" value="F:zinc ion binding"/>
    <property type="evidence" value="ECO:0007669"/>
    <property type="project" value="UniProtKB-KW"/>
</dbReference>
<dbReference type="InterPro" id="IPR017892">
    <property type="entry name" value="Pkinase_C"/>
</dbReference>
<evidence type="ECO:0000256" key="24">
    <source>
        <dbReference type="PROSITE-ProRule" id="PRU10141"/>
    </source>
</evidence>
<dbReference type="GO" id="GO:0007266">
    <property type="term" value="P:Rho protein signal transduction"/>
    <property type="evidence" value="ECO:0007669"/>
    <property type="project" value="UniProtKB-UniRule"/>
</dbReference>
<dbReference type="SMART" id="SM00109">
    <property type="entry name" value="C1"/>
    <property type="match status" value="1"/>
</dbReference>
<evidence type="ECO:0000256" key="25">
    <source>
        <dbReference type="SAM" id="Coils"/>
    </source>
</evidence>
<dbReference type="PROSITE" id="PS51859">
    <property type="entry name" value="RHO_BD"/>
    <property type="match status" value="1"/>
</dbReference>
<dbReference type="GO" id="GO:0005856">
    <property type="term" value="C:cytoskeleton"/>
    <property type="evidence" value="ECO:0007669"/>
    <property type="project" value="UniProtKB-SubCell"/>
</dbReference>
<evidence type="ECO:0000256" key="14">
    <source>
        <dbReference type="ARBA" id="ARBA00022777"/>
    </source>
</evidence>
<dbReference type="GO" id="GO:0072518">
    <property type="term" value="F:Rho-dependent protein serine/threonine kinase activity"/>
    <property type="evidence" value="ECO:0007669"/>
    <property type="project" value="TreeGrafter"/>
</dbReference>
<dbReference type="PROSITE" id="PS51285">
    <property type="entry name" value="AGC_KINASE_CTER"/>
    <property type="match status" value="1"/>
</dbReference>
<keyword evidence="11" id="KW-0479">Metal-binding</keyword>
<dbReference type="Pfam" id="PF25346">
    <property type="entry name" value="PH_MRCK"/>
    <property type="match status" value="1"/>
</dbReference>
<dbReference type="GO" id="GO:0031032">
    <property type="term" value="P:actomyosin structure organization"/>
    <property type="evidence" value="ECO:0007669"/>
    <property type="project" value="TreeGrafter"/>
</dbReference>
<dbReference type="PANTHER" id="PTHR22988">
    <property type="entry name" value="MYOTONIC DYSTROPHY S/T KINASE-RELATED"/>
    <property type="match status" value="1"/>
</dbReference>
<dbReference type="InterPro" id="IPR015008">
    <property type="entry name" value="ROCK_Rho-bd_dom"/>
</dbReference>
<evidence type="ECO:0000256" key="19">
    <source>
        <dbReference type="ARBA" id="ARBA00023136"/>
    </source>
</evidence>
<keyword evidence="19" id="KW-0472">Membrane</keyword>
<feature type="domain" description="Protein kinase" evidence="28">
    <location>
        <begin position="77"/>
        <end position="339"/>
    </location>
</feature>
<keyword evidence="6" id="KW-1003">Cell membrane</keyword>
<dbReference type="FunFam" id="2.30.29.30:FF:000308">
    <property type="entry name" value="Rho-associated protein kinase 1"/>
    <property type="match status" value="1"/>
</dbReference>
<evidence type="ECO:0000256" key="5">
    <source>
        <dbReference type="ARBA" id="ARBA00012513"/>
    </source>
</evidence>
<evidence type="ECO:0000256" key="11">
    <source>
        <dbReference type="ARBA" id="ARBA00022723"/>
    </source>
</evidence>
<dbReference type="Pfam" id="PF00069">
    <property type="entry name" value="Pkinase"/>
    <property type="match status" value="1"/>
</dbReference>
<dbReference type="InterPro" id="IPR000719">
    <property type="entry name" value="Prot_kinase_dom"/>
</dbReference>
<keyword evidence="9" id="KW-0597">Phosphoprotein</keyword>
<dbReference type="InterPro" id="IPR000961">
    <property type="entry name" value="AGC-kinase_C"/>
</dbReference>
<dbReference type="InterPro" id="IPR046349">
    <property type="entry name" value="C1-like_sf"/>
</dbReference>
<comment type="caution">
    <text evidence="32">The sequence shown here is derived from an EMBL/GenBank/DDBJ whole genome shotgun (WGS) entry which is preliminary data.</text>
</comment>
<evidence type="ECO:0000256" key="9">
    <source>
        <dbReference type="ARBA" id="ARBA00022553"/>
    </source>
</evidence>
<keyword evidence="10" id="KW-0808">Transferase</keyword>
<feature type="binding site" evidence="24">
    <location>
        <position position="106"/>
    </location>
    <ligand>
        <name>ATP</name>
        <dbReference type="ChEBI" id="CHEBI:30616"/>
    </ligand>
</feature>
<feature type="region of interest" description="Disordered" evidence="26">
    <location>
        <begin position="1354"/>
        <end position="1391"/>
    </location>
</feature>
<keyword evidence="12 24" id="KW-0547">Nucleotide-binding</keyword>
<evidence type="ECO:0000256" key="16">
    <source>
        <dbReference type="ARBA" id="ARBA00022840"/>
    </source>
</evidence>
<protein>
    <recommendedName>
        <fullName evidence="5">non-specific serine/threonine protein kinase</fullName>
        <ecNumber evidence="5">2.7.11.1</ecNumber>
    </recommendedName>
</protein>
<evidence type="ECO:0000259" key="28">
    <source>
        <dbReference type="PROSITE" id="PS50011"/>
    </source>
</evidence>
<dbReference type="CDD" id="cd05596">
    <property type="entry name" value="STKc_ROCK"/>
    <property type="match status" value="1"/>
</dbReference>
<dbReference type="Gene3D" id="1.10.510.10">
    <property type="entry name" value="Transferase(Phosphotransferase) domain 1"/>
    <property type="match status" value="1"/>
</dbReference>
<comment type="similarity">
    <text evidence="4">Belongs to the protein kinase superfamily. AGC Ser/Thr protein kinase family.</text>
</comment>
<comment type="catalytic activity">
    <reaction evidence="21">
        <text>L-threonyl-[protein] + ATP = O-phospho-L-threonyl-[protein] + ADP + H(+)</text>
        <dbReference type="Rhea" id="RHEA:46608"/>
        <dbReference type="Rhea" id="RHEA-COMP:11060"/>
        <dbReference type="Rhea" id="RHEA-COMP:11605"/>
        <dbReference type="ChEBI" id="CHEBI:15378"/>
        <dbReference type="ChEBI" id="CHEBI:30013"/>
        <dbReference type="ChEBI" id="CHEBI:30616"/>
        <dbReference type="ChEBI" id="CHEBI:61977"/>
        <dbReference type="ChEBI" id="CHEBI:456216"/>
        <dbReference type="EC" id="2.7.11.1"/>
    </reaction>
</comment>
<feature type="region of interest" description="Disordered" evidence="26">
    <location>
        <begin position="1028"/>
        <end position="1052"/>
    </location>
</feature>
<feature type="domain" description="AGC-kinase C-terminal" evidence="30">
    <location>
        <begin position="342"/>
        <end position="410"/>
    </location>
</feature>
<dbReference type="Pfam" id="PF08912">
    <property type="entry name" value="Rho_Binding"/>
    <property type="match status" value="1"/>
</dbReference>
<dbReference type="InterPro" id="IPR017441">
    <property type="entry name" value="Protein_kinase_ATP_BS"/>
</dbReference>
<evidence type="ECO:0000256" key="2">
    <source>
        <dbReference type="ARBA" id="ARBA00004236"/>
    </source>
</evidence>
<dbReference type="PROSITE" id="PS50003">
    <property type="entry name" value="PH_DOMAIN"/>
    <property type="match status" value="1"/>
</dbReference>
<evidence type="ECO:0000259" key="31">
    <source>
        <dbReference type="PROSITE" id="PS51859"/>
    </source>
</evidence>
<evidence type="ECO:0000256" key="26">
    <source>
        <dbReference type="SAM" id="MobiDB-lite"/>
    </source>
</evidence>
<evidence type="ECO:0000256" key="8">
    <source>
        <dbReference type="ARBA" id="ARBA00022527"/>
    </source>
</evidence>
<accession>A0AAV2HUS5</accession>
<evidence type="ECO:0000256" key="7">
    <source>
        <dbReference type="ARBA" id="ARBA00022490"/>
    </source>
</evidence>
<dbReference type="FunFam" id="3.30.200.20:FF:000072">
    <property type="entry name" value="Rho-associated protein kinase 2"/>
    <property type="match status" value="1"/>
</dbReference>
<keyword evidence="14" id="KW-0418">Kinase</keyword>
<dbReference type="InterPro" id="IPR001849">
    <property type="entry name" value="PH_domain"/>
</dbReference>
<dbReference type="CDD" id="cd01242">
    <property type="entry name" value="PH_ROCK"/>
    <property type="match status" value="1"/>
</dbReference>
<comment type="catalytic activity">
    <reaction evidence="22">
        <text>L-seryl-[protein] + ATP = O-phospho-L-seryl-[protein] + ADP + H(+)</text>
        <dbReference type="Rhea" id="RHEA:17989"/>
        <dbReference type="Rhea" id="RHEA-COMP:9863"/>
        <dbReference type="Rhea" id="RHEA-COMP:11604"/>
        <dbReference type="ChEBI" id="CHEBI:15378"/>
        <dbReference type="ChEBI" id="CHEBI:29999"/>
        <dbReference type="ChEBI" id="CHEBI:30616"/>
        <dbReference type="ChEBI" id="CHEBI:83421"/>
        <dbReference type="ChEBI" id="CHEBI:456216"/>
        <dbReference type="EC" id="2.7.11.1"/>
    </reaction>
</comment>
<dbReference type="SUPFAM" id="SSF50729">
    <property type="entry name" value="PH domain-like"/>
    <property type="match status" value="1"/>
</dbReference>
<proteinExistence type="inferred from homology"/>
<evidence type="ECO:0000259" key="30">
    <source>
        <dbReference type="PROSITE" id="PS51285"/>
    </source>
</evidence>
<dbReference type="PANTHER" id="PTHR22988:SF73">
    <property type="entry name" value="RHO-ASSOCIATED PROTEIN KINASE"/>
    <property type="match status" value="1"/>
</dbReference>
<keyword evidence="13" id="KW-0863">Zinc-finger</keyword>
<keyword evidence="17" id="KW-0460">Magnesium</keyword>
<evidence type="ECO:0000256" key="17">
    <source>
        <dbReference type="ARBA" id="ARBA00022842"/>
    </source>
</evidence>
<reference evidence="32 33" key="1">
    <citation type="submission" date="2024-04" db="EMBL/GenBank/DDBJ databases">
        <authorList>
            <consortium name="Genoscope - CEA"/>
            <person name="William W."/>
        </authorList>
    </citation>
    <scope>NUCLEOTIDE SEQUENCE [LARGE SCALE GENOMIC DNA]</scope>
</reference>
<dbReference type="GO" id="GO:1901888">
    <property type="term" value="P:regulation of cell junction assembly"/>
    <property type="evidence" value="ECO:0007669"/>
    <property type="project" value="TreeGrafter"/>
</dbReference>
<feature type="domain" description="Phorbol-ester/DAG-type" evidence="29">
    <location>
        <begin position="1255"/>
        <end position="1310"/>
    </location>
</feature>
<name>A0AAV2HUS5_LYMST</name>
<dbReference type="FunFam" id="1.10.510.10:FF:000047">
    <property type="entry name" value="Rho-associated protein kinase 1"/>
    <property type="match status" value="1"/>
</dbReference>
<comment type="subcellular location">
    <subcellularLocation>
        <location evidence="2">Cell membrane</location>
    </subcellularLocation>
    <subcellularLocation>
        <location evidence="3">Cytoplasm</location>
        <location evidence="3">Cytoskeleton</location>
    </subcellularLocation>
</comment>
<gene>
    <name evidence="32" type="ORF">GSLYS_00010599001</name>
</gene>
<dbReference type="Gene3D" id="2.30.29.30">
    <property type="entry name" value="Pleckstrin-homology domain (PH domain)/Phosphotyrosine-binding domain (PTB)"/>
    <property type="match status" value="1"/>
</dbReference>
<dbReference type="SMART" id="SM00133">
    <property type="entry name" value="S_TK_X"/>
    <property type="match status" value="1"/>
</dbReference>
<dbReference type="PROSITE" id="PS00107">
    <property type="entry name" value="PROTEIN_KINASE_ATP"/>
    <property type="match status" value="1"/>
</dbReference>
<evidence type="ECO:0000259" key="29">
    <source>
        <dbReference type="PROSITE" id="PS50081"/>
    </source>
</evidence>
<evidence type="ECO:0000256" key="4">
    <source>
        <dbReference type="ARBA" id="ARBA00009903"/>
    </source>
</evidence>
<organism evidence="32 33">
    <name type="scientific">Lymnaea stagnalis</name>
    <name type="common">Great pond snail</name>
    <name type="synonym">Helix stagnalis</name>
    <dbReference type="NCBI Taxonomy" id="6523"/>
    <lineage>
        <taxon>Eukaryota</taxon>
        <taxon>Metazoa</taxon>
        <taxon>Spiralia</taxon>
        <taxon>Lophotrochozoa</taxon>
        <taxon>Mollusca</taxon>
        <taxon>Gastropoda</taxon>
        <taxon>Heterobranchia</taxon>
        <taxon>Euthyneura</taxon>
        <taxon>Panpulmonata</taxon>
        <taxon>Hygrophila</taxon>
        <taxon>Lymnaeoidea</taxon>
        <taxon>Lymnaeidae</taxon>
        <taxon>Lymnaea</taxon>
    </lineage>
</organism>
<dbReference type="GO" id="GO:0005886">
    <property type="term" value="C:plasma membrane"/>
    <property type="evidence" value="ECO:0007669"/>
    <property type="project" value="UniProtKB-SubCell"/>
</dbReference>
<dbReference type="CDD" id="cd20813">
    <property type="entry name" value="C1_ROCK"/>
    <property type="match status" value="1"/>
</dbReference>
<dbReference type="EMBL" id="CAXITT010000236">
    <property type="protein sequence ID" value="CAL1536686.1"/>
    <property type="molecule type" value="Genomic_DNA"/>
</dbReference>